<dbReference type="Pfam" id="PF13770">
    <property type="entry name" value="DUF4169"/>
    <property type="match status" value="1"/>
</dbReference>
<evidence type="ECO:0000313" key="2">
    <source>
        <dbReference type="EMBL" id="OUD10946.1"/>
    </source>
</evidence>
<name>A0A251X2W1_9RHOB</name>
<comment type="caution">
    <text evidence="2">The sequence shown here is derived from an EMBL/GenBank/DDBJ whole genome shotgun (WGS) entry which is preliminary data.</text>
</comment>
<protein>
    <submittedName>
        <fullName evidence="2">DUF4169 domain-containing protein</fullName>
    </submittedName>
</protein>
<evidence type="ECO:0000256" key="1">
    <source>
        <dbReference type="SAM" id="MobiDB-lite"/>
    </source>
</evidence>
<organism evidence="2 3">
    <name type="scientific">Marivivens niveibacter</name>
    <dbReference type="NCBI Taxonomy" id="1930667"/>
    <lineage>
        <taxon>Bacteria</taxon>
        <taxon>Pseudomonadati</taxon>
        <taxon>Pseudomonadota</taxon>
        <taxon>Alphaproteobacteria</taxon>
        <taxon>Rhodobacterales</taxon>
        <taxon>Paracoccaceae</taxon>
        <taxon>Marivivens group</taxon>
        <taxon>Marivivens</taxon>
    </lineage>
</organism>
<feature type="region of interest" description="Disordered" evidence="1">
    <location>
        <begin position="1"/>
        <end position="58"/>
    </location>
</feature>
<dbReference type="Proteomes" id="UP000194664">
    <property type="component" value="Unassembled WGS sequence"/>
</dbReference>
<feature type="compositionally biased region" description="Basic and acidic residues" evidence="1">
    <location>
        <begin position="37"/>
        <end position="58"/>
    </location>
</feature>
<reference evidence="2 3" key="1">
    <citation type="submission" date="2016-12" db="EMBL/GenBank/DDBJ databases">
        <title>The draft genome sequence of HSLHS2.</title>
        <authorList>
            <person name="Hu D."/>
            <person name="Wang L."/>
            <person name="Shao Z."/>
        </authorList>
    </citation>
    <scope>NUCLEOTIDE SEQUENCE [LARGE SCALE GENOMIC DNA]</scope>
    <source>
        <strain evidence="2">MCCC 1A06712</strain>
    </source>
</reference>
<proteinExistence type="predicted"/>
<accession>A0A251X2W1</accession>
<gene>
    <name evidence="2" type="ORF">BVC71_05645</name>
</gene>
<dbReference type="RefSeq" id="WP_086450586.1">
    <property type="nucleotide sequence ID" value="NZ_MSPP01000001.1"/>
</dbReference>
<sequence>MSNVTNLNQFRKQKARADKRAQGDANAVKFGRTKAQKQAEDLDTNRAKSHLDQHKVDE</sequence>
<keyword evidence="3" id="KW-1185">Reference proteome</keyword>
<dbReference type="EMBL" id="MSPP01000001">
    <property type="protein sequence ID" value="OUD10946.1"/>
    <property type="molecule type" value="Genomic_DNA"/>
</dbReference>
<evidence type="ECO:0000313" key="3">
    <source>
        <dbReference type="Proteomes" id="UP000194664"/>
    </source>
</evidence>
<dbReference type="InterPro" id="IPR025227">
    <property type="entry name" value="DUF4169"/>
</dbReference>
<feature type="compositionally biased region" description="Polar residues" evidence="1">
    <location>
        <begin position="1"/>
        <end position="10"/>
    </location>
</feature>
<dbReference type="AlphaFoldDB" id="A0A251X2W1"/>
<dbReference type="OrthoDB" id="7192657at2"/>